<evidence type="ECO:0000313" key="2">
    <source>
        <dbReference type="EMBL" id="EGN95827.1"/>
    </source>
</evidence>
<evidence type="ECO:0000313" key="3">
    <source>
        <dbReference type="Proteomes" id="UP000008063"/>
    </source>
</evidence>
<evidence type="ECO:0000256" key="1">
    <source>
        <dbReference type="SAM" id="SignalP"/>
    </source>
</evidence>
<feature type="signal peptide" evidence="1">
    <location>
        <begin position="1"/>
        <end position="30"/>
    </location>
</feature>
<dbReference type="EMBL" id="GL945485">
    <property type="protein sequence ID" value="EGN95827.1"/>
    <property type="molecule type" value="Genomic_DNA"/>
</dbReference>
<accession>F8Q8D9</accession>
<organism evidence="3">
    <name type="scientific">Serpula lacrymans var. lacrymans (strain S7.3)</name>
    <name type="common">Dry rot fungus</name>
    <dbReference type="NCBI Taxonomy" id="936435"/>
    <lineage>
        <taxon>Eukaryota</taxon>
        <taxon>Fungi</taxon>
        <taxon>Dikarya</taxon>
        <taxon>Basidiomycota</taxon>
        <taxon>Agaricomycotina</taxon>
        <taxon>Agaricomycetes</taxon>
        <taxon>Agaricomycetidae</taxon>
        <taxon>Boletales</taxon>
        <taxon>Coniophorineae</taxon>
        <taxon>Serpulaceae</taxon>
        <taxon>Serpula</taxon>
    </lineage>
</organism>
<dbReference type="InParanoid" id="F8Q8D9"/>
<dbReference type="AlphaFoldDB" id="F8Q8D9"/>
<sequence>MSVVRYRKYYLVYMLLLMHFTSLCATLVNATKSTFCAEVAKDVGDAIFKTRACNGELAEYREKDDQEVHLQAMFEKWSIRAHIKKGCLVRPRQDIHSDGSRIEGSHKGWNSLMRSHASGIEVFSALGHNFVTHHNIHVELKSQNLDPFISSTYGTHHNEIFGLVSSENTTTFGGLLDIKHEELKDMEDPNAKTLLQLASENHMAAIPATPIDLDHAGSSKLTLKRKSHISTVYLESAPQLSAPPSTALYSFFKSHQPVITSNRGQTKVVQNQTQEKAPAVPTNKWSTFCMTSRKWVEATCQYNTRLEEVSKKDGLVVVKKNPRTLFEKLDRKGSEFFWKWHCKAICLVKDDQH</sequence>
<name>F8Q8D9_SERL3</name>
<proteinExistence type="predicted"/>
<dbReference type="Proteomes" id="UP000008063">
    <property type="component" value="Unassembled WGS sequence"/>
</dbReference>
<keyword evidence="1" id="KW-0732">Signal</keyword>
<protein>
    <submittedName>
        <fullName evidence="2">Uncharacterized protein</fullName>
    </submittedName>
</protein>
<keyword evidence="3" id="KW-1185">Reference proteome</keyword>
<reference evidence="3" key="1">
    <citation type="journal article" date="2011" name="Science">
        <title>The plant cell wall-decomposing machinery underlies the functional diversity of forest fungi.</title>
        <authorList>
            <person name="Eastwood D.C."/>
            <person name="Floudas D."/>
            <person name="Binder M."/>
            <person name="Majcherczyk A."/>
            <person name="Schneider P."/>
            <person name="Aerts A."/>
            <person name="Asiegbu F.O."/>
            <person name="Baker S.E."/>
            <person name="Barry K."/>
            <person name="Bendiksby M."/>
            <person name="Blumentritt M."/>
            <person name="Coutinho P.M."/>
            <person name="Cullen D."/>
            <person name="de Vries R.P."/>
            <person name="Gathman A."/>
            <person name="Goodell B."/>
            <person name="Henrissat B."/>
            <person name="Ihrmark K."/>
            <person name="Kauserud H."/>
            <person name="Kohler A."/>
            <person name="LaButti K."/>
            <person name="Lapidus A."/>
            <person name="Lavin J.L."/>
            <person name="Lee Y.-H."/>
            <person name="Lindquist E."/>
            <person name="Lilly W."/>
            <person name="Lucas S."/>
            <person name="Morin E."/>
            <person name="Murat C."/>
            <person name="Oguiza J.A."/>
            <person name="Park J."/>
            <person name="Pisabarro A.G."/>
            <person name="Riley R."/>
            <person name="Rosling A."/>
            <person name="Salamov A."/>
            <person name="Schmidt O."/>
            <person name="Schmutz J."/>
            <person name="Skrede I."/>
            <person name="Stenlid J."/>
            <person name="Wiebenga A."/>
            <person name="Xie X."/>
            <person name="Kuees U."/>
            <person name="Hibbett D.S."/>
            <person name="Hoffmeister D."/>
            <person name="Hoegberg N."/>
            <person name="Martin F."/>
            <person name="Grigoriev I.V."/>
            <person name="Watkinson S.C."/>
        </authorList>
    </citation>
    <scope>NUCLEOTIDE SEQUENCE [LARGE SCALE GENOMIC DNA]</scope>
    <source>
        <strain evidence="3">strain S7.3</strain>
    </source>
</reference>
<gene>
    <name evidence="2" type="ORF">SERLA73DRAFT_155103</name>
</gene>
<dbReference type="HOGENOM" id="CLU_017712_1_0_1"/>
<dbReference type="OrthoDB" id="3260919at2759"/>
<feature type="chain" id="PRO_5003382542" evidence="1">
    <location>
        <begin position="31"/>
        <end position="353"/>
    </location>
</feature>